<dbReference type="GeneID" id="24440066"/>
<dbReference type="InParanoid" id="W7XEM1"/>
<proteinExistence type="predicted"/>
<dbReference type="KEGG" id="tet:TTHERM_000656208"/>
<evidence type="ECO:0000313" key="1">
    <source>
        <dbReference type="EMBL" id="EWS72321.1"/>
    </source>
</evidence>
<dbReference type="Proteomes" id="UP000009168">
    <property type="component" value="Unassembled WGS sequence"/>
</dbReference>
<dbReference type="RefSeq" id="XP_012655155.1">
    <property type="nucleotide sequence ID" value="XM_012799701.1"/>
</dbReference>
<gene>
    <name evidence="1" type="ORF">TTHERM_000656208</name>
</gene>
<dbReference type="AlphaFoldDB" id="W7XEM1"/>
<sequence>MIQREKCGLAHNFLDQLFLIHLQQYCFFKNLNVRKDCFHYFLYIYIVYVGLERNSTYQPLFILKYNNCQRKQLICVIQNIIQLSIKKVNQIKIWDQFFAKKGVLKQKNNQIFQIKLFVQSQMKRQLLIQTRKIRSLILKYLRLAKKCQIIKTLSFLNLFQKNLSLMTKAQLTQLKFYLNVKNQLAQNQIQGNLLDLIFINTNLCLE</sequence>
<evidence type="ECO:0000313" key="2">
    <source>
        <dbReference type="Proteomes" id="UP000009168"/>
    </source>
</evidence>
<accession>W7XEM1</accession>
<reference evidence="2" key="1">
    <citation type="journal article" date="2006" name="PLoS Biol.">
        <title>Macronuclear genome sequence of the ciliate Tetrahymena thermophila, a model eukaryote.</title>
        <authorList>
            <person name="Eisen J.A."/>
            <person name="Coyne R.S."/>
            <person name="Wu M."/>
            <person name="Wu D."/>
            <person name="Thiagarajan M."/>
            <person name="Wortman J.R."/>
            <person name="Badger J.H."/>
            <person name="Ren Q."/>
            <person name="Amedeo P."/>
            <person name="Jones K.M."/>
            <person name="Tallon L.J."/>
            <person name="Delcher A.L."/>
            <person name="Salzberg S.L."/>
            <person name="Silva J.C."/>
            <person name="Haas B.J."/>
            <person name="Majoros W.H."/>
            <person name="Farzad M."/>
            <person name="Carlton J.M."/>
            <person name="Smith R.K. Jr."/>
            <person name="Garg J."/>
            <person name="Pearlman R.E."/>
            <person name="Karrer K.M."/>
            <person name="Sun L."/>
            <person name="Manning G."/>
            <person name="Elde N.C."/>
            <person name="Turkewitz A.P."/>
            <person name="Asai D.J."/>
            <person name="Wilkes D.E."/>
            <person name="Wang Y."/>
            <person name="Cai H."/>
            <person name="Collins K."/>
            <person name="Stewart B.A."/>
            <person name="Lee S.R."/>
            <person name="Wilamowska K."/>
            <person name="Weinberg Z."/>
            <person name="Ruzzo W.L."/>
            <person name="Wloga D."/>
            <person name="Gaertig J."/>
            <person name="Frankel J."/>
            <person name="Tsao C.-C."/>
            <person name="Gorovsky M.A."/>
            <person name="Keeling P.J."/>
            <person name="Waller R.F."/>
            <person name="Patron N.J."/>
            <person name="Cherry J.M."/>
            <person name="Stover N.A."/>
            <person name="Krieger C.J."/>
            <person name="del Toro C."/>
            <person name="Ryder H.F."/>
            <person name="Williamson S.C."/>
            <person name="Barbeau R.A."/>
            <person name="Hamilton E.P."/>
            <person name="Orias E."/>
        </authorList>
    </citation>
    <scope>NUCLEOTIDE SEQUENCE [LARGE SCALE GENOMIC DNA]</scope>
    <source>
        <strain evidence="2">SB210</strain>
    </source>
</reference>
<name>W7XEM1_TETTS</name>
<keyword evidence="2" id="KW-1185">Reference proteome</keyword>
<dbReference type="EMBL" id="GG662502">
    <property type="protein sequence ID" value="EWS72321.1"/>
    <property type="molecule type" value="Genomic_DNA"/>
</dbReference>
<organism evidence="1 2">
    <name type="scientific">Tetrahymena thermophila (strain SB210)</name>
    <dbReference type="NCBI Taxonomy" id="312017"/>
    <lineage>
        <taxon>Eukaryota</taxon>
        <taxon>Sar</taxon>
        <taxon>Alveolata</taxon>
        <taxon>Ciliophora</taxon>
        <taxon>Intramacronucleata</taxon>
        <taxon>Oligohymenophorea</taxon>
        <taxon>Hymenostomatida</taxon>
        <taxon>Tetrahymenina</taxon>
        <taxon>Tetrahymenidae</taxon>
        <taxon>Tetrahymena</taxon>
    </lineage>
</organism>
<protein>
    <submittedName>
        <fullName evidence="1">Uncharacterized protein</fullName>
    </submittedName>
</protein>